<evidence type="ECO:0000259" key="6">
    <source>
        <dbReference type="SMART" id="SM00849"/>
    </source>
</evidence>
<dbReference type="SUPFAM" id="SSF56281">
    <property type="entry name" value="Metallo-hydrolase/oxidoreductase"/>
    <property type="match status" value="1"/>
</dbReference>
<dbReference type="EMBL" id="LSRP01000024">
    <property type="protein sequence ID" value="OJG00603.1"/>
    <property type="molecule type" value="Genomic_DNA"/>
</dbReference>
<evidence type="ECO:0000256" key="5">
    <source>
        <dbReference type="SAM" id="SignalP"/>
    </source>
</evidence>
<dbReference type="Proteomes" id="UP000182661">
    <property type="component" value="Unassembled WGS sequence"/>
</dbReference>
<protein>
    <submittedName>
        <fullName evidence="7">MBL fold metallo-hydrolase</fullName>
    </submittedName>
</protein>
<evidence type="ECO:0000256" key="1">
    <source>
        <dbReference type="ARBA" id="ARBA00007749"/>
    </source>
</evidence>
<feature type="chain" id="PRO_5025072072" evidence="5">
    <location>
        <begin position="34"/>
        <end position="330"/>
    </location>
</feature>
<organism evidence="7 8">
    <name type="scientific">Pararhizobium antarcticum</name>
    <dbReference type="NCBI Taxonomy" id="1798805"/>
    <lineage>
        <taxon>Bacteria</taxon>
        <taxon>Pseudomonadati</taxon>
        <taxon>Pseudomonadota</taxon>
        <taxon>Alphaproteobacteria</taxon>
        <taxon>Hyphomicrobiales</taxon>
        <taxon>Rhizobiaceae</taxon>
        <taxon>Rhizobium/Agrobacterium group</taxon>
        <taxon>Pararhizobium</taxon>
    </lineage>
</organism>
<dbReference type="GO" id="GO:0016787">
    <property type="term" value="F:hydrolase activity"/>
    <property type="evidence" value="ECO:0007669"/>
    <property type="project" value="UniProtKB-KW"/>
</dbReference>
<accession>A0A657M1K5</accession>
<feature type="signal peptide" evidence="5">
    <location>
        <begin position="1"/>
        <end position="33"/>
    </location>
</feature>
<keyword evidence="3 7" id="KW-0378">Hydrolase</keyword>
<gene>
    <name evidence="7" type="ORF">AX760_10595</name>
</gene>
<keyword evidence="5" id="KW-0732">Signal</keyword>
<evidence type="ECO:0000256" key="3">
    <source>
        <dbReference type="ARBA" id="ARBA00022801"/>
    </source>
</evidence>
<dbReference type="CDD" id="cd07720">
    <property type="entry name" value="OPHC2-like_MBL-fold"/>
    <property type="match status" value="1"/>
</dbReference>
<keyword evidence="2" id="KW-0479">Metal-binding</keyword>
<dbReference type="SMART" id="SM00849">
    <property type="entry name" value="Lactamase_B"/>
    <property type="match status" value="1"/>
</dbReference>
<proteinExistence type="inferred from homology"/>
<dbReference type="AlphaFoldDB" id="A0A657M1K5"/>
<comment type="caution">
    <text evidence="7">The sequence shown here is derived from an EMBL/GenBank/DDBJ whole genome shotgun (WGS) entry which is preliminary data.</text>
</comment>
<dbReference type="Gene3D" id="3.60.15.10">
    <property type="entry name" value="Ribonuclease Z/Hydroxyacylglutathione hydrolase-like"/>
    <property type="match status" value="1"/>
</dbReference>
<comment type="similarity">
    <text evidence="1">Belongs to the metallo-beta-lactamase superfamily.</text>
</comment>
<dbReference type="OrthoDB" id="9773738at2"/>
<evidence type="ECO:0000256" key="4">
    <source>
        <dbReference type="ARBA" id="ARBA00022833"/>
    </source>
</evidence>
<evidence type="ECO:0000313" key="8">
    <source>
        <dbReference type="Proteomes" id="UP000182661"/>
    </source>
</evidence>
<keyword evidence="4" id="KW-0862">Zinc</keyword>
<sequence>MIDRLSLGRRALFGATAAGALAVPFLMNRTAFAQTETKTDAMAPQATKTSSFKIGTFGVTVISDGLRTSEKPQETFGTNQTPEAVAELLMANFLPTDKFANGFSPTLVDTGSDVILFDTGMGEGGRAAGAGQLVAGMQAAGYTPDQVTVVVLTHMHGDHIGGLMEGGQPTFKNARYVAGQAEFDFWKDPARAGTPAEGGHKGVLEKVVPLAEKMTFVGDGGEVVSGITGMAAFGHSPGHMIYRIESGGKGLILTADTANHFVLSLQRPDWEVRFDMDKTAAAATRKKVFDMIATDRLPFVGYHMPFPSVGFIETLDQGYRFVPESYQFEL</sequence>
<keyword evidence="8" id="KW-1185">Reference proteome</keyword>
<dbReference type="InterPro" id="IPR001279">
    <property type="entry name" value="Metallo-B-lactamas"/>
</dbReference>
<dbReference type="PROSITE" id="PS51318">
    <property type="entry name" value="TAT"/>
    <property type="match status" value="1"/>
</dbReference>
<reference evidence="7 8" key="1">
    <citation type="submission" date="2016-02" db="EMBL/GenBank/DDBJ databases">
        <title>Genome sequencing of a beta-galactosidase producing bacteria Rhizobium sp. 59.</title>
        <authorList>
            <person name="Wang D."/>
            <person name="Kot W."/>
            <person name="Qin Y."/>
            <person name="Hansen L."/>
            <person name="Naqvi K."/>
            <person name="Rensing C."/>
        </authorList>
    </citation>
    <scope>NUCLEOTIDE SEQUENCE [LARGE SCALE GENOMIC DNA]</scope>
    <source>
        <strain evidence="7 8">59</strain>
    </source>
</reference>
<name>A0A657M1K5_9HYPH</name>
<evidence type="ECO:0000256" key="2">
    <source>
        <dbReference type="ARBA" id="ARBA00022723"/>
    </source>
</evidence>
<dbReference type="InterPro" id="IPR036866">
    <property type="entry name" value="RibonucZ/Hydroxyglut_hydro"/>
</dbReference>
<dbReference type="InterPro" id="IPR051013">
    <property type="entry name" value="MBL_superfamily_lactonases"/>
</dbReference>
<dbReference type="GO" id="GO:0046872">
    <property type="term" value="F:metal ion binding"/>
    <property type="evidence" value="ECO:0007669"/>
    <property type="project" value="UniProtKB-KW"/>
</dbReference>
<dbReference type="InterPro" id="IPR006311">
    <property type="entry name" value="TAT_signal"/>
</dbReference>
<feature type="domain" description="Metallo-beta-lactamase" evidence="6">
    <location>
        <begin position="102"/>
        <end position="303"/>
    </location>
</feature>
<dbReference type="PANTHER" id="PTHR42978:SF6">
    <property type="entry name" value="QUORUM-QUENCHING LACTONASE YTNP-RELATED"/>
    <property type="match status" value="1"/>
</dbReference>
<dbReference type="PANTHER" id="PTHR42978">
    <property type="entry name" value="QUORUM-QUENCHING LACTONASE YTNP-RELATED-RELATED"/>
    <property type="match status" value="1"/>
</dbReference>
<evidence type="ECO:0000313" key="7">
    <source>
        <dbReference type="EMBL" id="OJG00603.1"/>
    </source>
</evidence>
<dbReference type="Pfam" id="PF00753">
    <property type="entry name" value="Lactamase_B"/>
    <property type="match status" value="1"/>
</dbReference>